<keyword evidence="6" id="KW-1185">Reference proteome</keyword>
<keyword evidence="1 3" id="KW-0732">Signal</keyword>
<feature type="chain" id="PRO_5026330493" evidence="3">
    <location>
        <begin position="23"/>
        <end position="413"/>
    </location>
</feature>
<dbReference type="PANTHER" id="PTHR33619">
    <property type="entry name" value="POLYSACCHARIDE EXPORT PROTEIN GFCE-RELATED"/>
    <property type="match status" value="1"/>
</dbReference>
<feature type="domain" description="Polysaccharide export protein N-terminal" evidence="4">
    <location>
        <begin position="89"/>
        <end position="152"/>
    </location>
</feature>
<dbReference type="Gene3D" id="3.10.560.10">
    <property type="entry name" value="Outer membrane lipoprotein wza domain like"/>
    <property type="match status" value="1"/>
</dbReference>
<dbReference type="PANTHER" id="PTHR33619:SF3">
    <property type="entry name" value="POLYSACCHARIDE EXPORT PROTEIN GFCE-RELATED"/>
    <property type="match status" value="1"/>
</dbReference>
<dbReference type="InterPro" id="IPR003715">
    <property type="entry name" value="Poly_export_N"/>
</dbReference>
<evidence type="ECO:0000313" key="5">
    <source>
        <dbReference type="EMBL" id="MXO66347.1"/>
    </source>
</evidence>
<evidence type="ECO:0000256" key="2">
    <source>
        <dbReference type="SAM" id="MobiDB-lite"/>
    </source>
</evidence>
<evidence type="ECO:0000256" key="1">
    <source>
        <dbReference type="ARBA" id="ARBA00022729"/>
    </source>
</evidence>
<comment type="caution">
    <text evidence="5">The sequence shown here is derived from an EMBL/GenBank/DDBJ whole genome shotgun (WGS) entry which is preliminary data.</text>
</comment>
<feature type="region of interest" description="Disordered" evidence="2">
    <location>
        <begin position="37"/>
        <end position="65"/>
    </location>
</feature>
<dbReference type="PROSITE" id="PS51257">
    <property type="entry name" value="PROKAR_LIPOPROTEIN"/>
    <property type="match status" value="1"/>
</dbReference>
<protein>
    <submittedName>
        <fullName evidence="5">Polysaccharide biosynthesis protein</fullName>
    </submittedName>
</protein>
<gene>
    <name evidence="5" type="ORF">GRI91_11315</name>
</gene>
<dbReference type="InterPro" id="IPR049712">
    <property type="entry name" value="Poly_export"/>
</dbReference>
<evidence type="ECO:0000256" key="3">
    <source>
        <dbReference type="SAM" id="SignalP"/>
    </source>
</evidence>
<dbReference type="RefSeq" id="WP_160736802.1">
    <property type="nucleotide sequence ID" value="NZ_WTYT01000005.1"/>
</dbReference>
<name>A0A6I4T680_9SPHN</name>
<evidence type="ECO:0000313" key="6">
    <source>
        <dbReference type="Proteomes" id="UP000438476"/>
    </source>
</evidence>
<dbReference type="Pfam" id="PF02563">
    <property type="entry name" value="Poly_export"/>
    <property type="match status" value="1"/>
</dbReference>
<reference evidence="5 6" key="1">
    <citation type="submission" date="2019-12" db="EMBL/GenBank/DDBJ databases">
        <title>Genomic-based taxomic classification of the family Erythrobacteraceae.</title>
        <authorList>
            <person name="Xu L."/>
        </authorList>
    </citation>
    <scope>NUCLEOTIDE SEQUENCE [LARGE SCALE GENOMIC DNA]</scope>
    <source>
        <strain evidence="5 6">LMG 29518</strain>
    </source>
</reference>
<dbReference type="EMBL" id="WTYT01000005">
    <property type="protein sequence ID" value="MXO66347.1"/>
    <property type="molecule type" value="Genomic_DNA"/>
</dbReference>
<evidence type="ECO:0000259" key="4">
    <source>
        <dbReference type="Pfam" id="PF02563"/>
    </source>
</evidence>
<sequence>MYRKTASIVALASALLTAGCVAGPAPENYSSARWAPGQVAQETGHPEGDWVAPTPVGRGAPSCDWTQPREISQLRRAAPGEFLDRMSPLAAGDRLDIQILGDAGRLSGIYVIGSDGRIDVPGINPLNAAGLSERDVTTQLHAALVAAQIVRPLRNAVRLSLVESSGVPAAVSGAVFAPGAVRAGERNPDSRIGLKEGAVRGDDNISRSVSSAIRAAGGVRPDADVSRIYLIRAGAYMEVDLSGMIYGWASRDVNVTAGDRIVVPSRTCFDPELVRPTPLTIPGIRVYMSNLTRSANNNAGAAIGKETTSLPYGTRLLQALVAMNCVGGSYMASDRRAVLISRNPMNGQSVVVERDIEKLVRLANRDSVNPYLMPDDAIACYDSRWTNFRDALGMVSEAVSTATPAILIGQAAN</sequence>
<feature type="signal peptide" evidence="3">
    <location>
        <begin position="1"/>
        <end position="22"/>
    </location>
</feature>
<dbReference type="OrthoDB" id="494751at2"/>
<accession>A0A6I4T680</accession>
<dbReference type="GO" id="GO:0015159">
    <property type="term" value="F:polysaccharide transmembrane transporter activity"/>
    <property type="evidence" value="ECO:0007669"/>
    <property type="project" value="InterPro"/>
</dbReference>
<organism evidence="5 6">
    <name type="scientific">Altericroceibacterium endophyticum</name>
    <dbReference type="NCBI Taxonomy" id="1808508"/>
    <lineage>
        <taxon>Bacteria</taxon>
        <taxon>Pseudomonadati</taxon>
        <taxon>Pseudomonadota</taxon>
        <taxon>Alphaproteobacteria</taxon>
        <taxon>Sphingomonadales</taxon>
        <taxon>Erythrobacteraceae</taxon>
        <taxon>Altericroceibacterium</taxon>
    </lineage>
</organism>
<dbReference type="Proteomes" id="UP000438476">
    <property type="component" value="Unassembled WGS sequence"/>
</dbReference>
<proteinExistence type="predicted"/>
<dbReference type="AlphaFoldDB" id="A0A6I4T680"/>